<keyword evidence="8" id="KW-0808">Transferase</keyword>
<dbReference type="Pfam" id="PF10408">
    <property type="entry name" value="Ufd2P_core"/>
    <property type="match status" value="1"/>
</dbReference>
<dbReference type="UniPathway" id="UPA00143"/>
<keyword evidence="10" id="KW-0539">Nucleus</keyword>
<comment type="caution">
    <text evidence="13">The sequence shown here is derived from an EMBL/GenBank/DDBJ whole genome shotgun (WGS) entry which is preliminary data.</text>
</comment>
<proteinExistence type="inferred from homology"/>
<sequence length="1118" mass="125680">MADAQSDADKIRLKRIERLAALAAKAPSDDAAPSSSPTSQNGASKPADPAGTLKRIRPDSQASVRTPAGSAKPTDAPVASTSKLATSEPAIVQRPSESTTVSFPEPFDSWQSAALARILNVTLDIATAEKSNWEIVYLKQLRTELIEEDSRQRDPALYVVAPSEQMTDGDSENGNAERAILARLALDPTDMSDDPEEITVLAGMSQISPFEYLVGAWQRSNEERAKIANGVRGKVFDPTETSKRLHVLERIRQLLISYIGLDLQETSIFVQPDGQDVGDIELFNLMLNKHQSLRLTPGQLTVLLGELAKRFEDDGLEDLIGAVARRLSLNMFQNRKVYSLGNMDAPGAWQQSFAALRLLTSNKTIASTFASLPQFDPDAEPRFMQMTSLLGPFDQISVFPDDAPEVANEFFNNEEAADLEDNETHDGQSGSLRRMLASVQSELFSVYNDLIRSSPKARENVLNHWAHIANQNAKRSAIQQDKMRIASDGVMINLQTVLTQFAEPFMDASYSKMDKIDIEYYLKCRRLDIREETKINATQQEADDYYALADGQPAPGANFISDIFFLSAAYLHLGLMSALSQHKRSIKDYGRFKDHLAELREAAESHRSNAPLYARYQAAIEKLRHQMRGISASQCQLHSPAFLNSQATFCNFMTVWLVRAMDPQHKHPQTAITLPLPTEPPISFKMLPEYLVDDVTEFFTYVSRYRPDVMSQLRLDDLVTFIIVVLSTPYVKNPFLKSKFVEILFYNTRRQTRRDGHDGVLGPIINTHPLALSNLMGALIHTYVEIESTGSHTQFYDKFNTRFYISLIFRVVWHNAEHREALKREAGDTKRFVRFCNLLLNDTTFLLDESLGKFSLIKELDKLMADSAAWSALTEEERKAKSKEKADYEGQAQSYLQLVYESVGLLRVFTEETTAPFVRGEIVDRLAAMLDNNLDVLAGPRCKDLKIANADKIKFRPRELLADILQVIMNLSRRVEFATAVARDGRSYSRELYYRAAGIAVRAALKTEQEMDELRKFVDQVEQIAADDRDDEAGEDVPEEFMDPLTYTIMRDPVLIPKSNNILDRTSISQHLLSEATDPFTRQPLTIEECVPAVDLKSRIDAFLQAKRDARALGHATT</sequence>
<dbReference type="InterPro" id="IPR019474">
    <property type="entry name" value="Ub_conjug_fac_E4_core"/>
</dbReference>
<evidence type="ECO:0000256" key="9">
    <source>
        <dbReference type="ARBA" id="ARBA00022786"/>
    </source>
</evidence>
<gene>
    <name evidence="13" type="primary">Mo05513</name>
    <name evidence="13" type="ORF">E5Q_05513</name>
</gene>
<evidence type="ECO:0000256" key="5">
    <source>
        <dbReference type="ARBA" id="ARBA00007434"/>
    </source>
</evidence>
<evidence type="ECO:0000313" key="14">
    <source>
        <dbReference type="Proteomes" id="UP000009131"/>
    </source>
</evidence>
<dbReference type="EC" id="2.3.2.27" evidence="6"/>
<protein>
    <recommendedName>
        <fullName evidence="6">RING-type E3 ubiquitin transferase</fullName>
        <ecNumber evidence="6">2.3.2.27</ecNumber>
    </recommendedName>
</protein>
<dbReference type="RefSeq" id="XP_014566998.1">
    <property type="nucleotide sequence ID" value="XM_014711512.1"/>
</dbReference>
<dbReference type="FunCoup" id="G7E7L5">
    <property type="interactions" value="868"/>
</dbReference>
<dbReference type="GO" id="GO:0000151">
    <property type="term" value="C:ubiquitin ligase complex"/>
    <property type="evidence" value="ECO:0007669"/>
    <property type="project" value="InterPro"/>
</dbReference>
<evidence type="ECO:0000256" key="7">
    <source>
        <dbReference type="ARBA" id="ARBA00022490"/>
    </source>
</evidence>
<dbReference type="SUPFAM" id="SSF57850">
    <property type="entry name" value="RING/U-box"/>
    <property type="match status" value="1"/>
</dbReference>
<comment type="pathway">
    <text evidence="4">Protein modification; protein ubiquitination.</text>
</comment>
<dbReference type="GO" id="GO:0005634">
    <property type="term" value="C:nucleus"/>
    <property type="evidence" value="ECO:0007669"/>
    <property type="project" value="UniProtKB-SubCell"/>
</dbReference>
<reference evidence="13 14" key="1">
    <citation type="journal article" date="2011" name="J. Gen. Appl. Microbiol.">
        <title>Draft genome sequencing of the enigmatic basidiomycete Mixia osmundae.</title>
        <authorList>
            <person name="Nishida H."/>
            <person name="Nagatsuka Y."/>
            <person name="Sugiyama J."/>
        </authorList>
    </citation>
    <scope>NUCLEOTIDE SEQUENCE [LARGE SCALE GENOMIC DNA]</scope>
    <source>
        <strain evidence="14">CBS 9802 / IAM 14324 / JCM 22182 / KY 12970</strain>
    </source>
</reference>
<dbReference type="PROSITE" id="PS51698">
    <property type="entry name" value="U_BOX"/>
    <property type="match status" value="1"/>
</dbReference>
<keyword evidence="9" id="KW-0833">Ubl conjugation pathway</keyword>
<evidence type="ECO:0000256" key="1">
    <source>
        <dbReference type="ARBA" id="ARBA00000900"/>
    </source>
</evidence>
<evidence type="ECO:0000256" key="4">
    <source>
        <dbReference type="ARBA" id="ARBA00004906"/>
    </source>
</evidence>
<dbReference type="GO" id="GO:0005737">
    <property type="term" value="C:cytoplasm"/>
    <property type="evidence" value="ECO:0007669"/>
    <property type="project" value="UniProtKB-SubCell"/>
</dbReference>
<dbReference type="GO" id="GO:0006511">
    <property type="term" value="P:ubiquitin-dependent protein catabolic process"/>
    <property type="evidence" value="ECO:0007669"/>
    <property type="project" value="InterPro"/>
</dbReference>
<dbReference type="SMART" id="SM00504">
    <property type="entry name" value="Ubox"/>
    <property type="match status" value="1"/>
</dbReference>
<dbReference type="EMBL" id="BABT02000165">
    <property type="protein sequence ID" value="GAA98825.1"/>
    <property type="molecule type" value="Genomic_DNA"/>
</dbReference>
<organism evidence="13 14">
    <name type="scientific">Mixia osmundae (strain CBS 9802 / IAM 14324 / JCM 22182 / KY 12970)</name>
    <dbReference type="NCBI Taxonomy" id="764103"/>
    <lineage>
        <taxon>Eukaryota</taxon>
        <taxon>Fungi</taxon>
        <taxon>Dikarya</taxon>
        <taxon>Basidiomycota</taxon>
        <taxon>Pucciniomycotina</taxon>
        <taxon>Mixiomycetes</taxon>
        <taxon>Mixiales</taxon>
        <taxon>Mixiaceae</taxon>
        <taxon>Mixia</taxon>
    </lineage>
</organism>
<comment type="catalytic activity">
    <reaction evidence="1">
        <text>S-ubiquitinyl-[E2 ubiquitin-conjugating enzyme]-L-cysteine + [acceptor protein]-L-lysine = [E2 ubiquitin-conjugating enzyme]-L-cysteine + N(6)-ubiquitinyl-[acceptor protein]-L-lysine.</text>
        <dbReference type="EC" id="2.3.2.27"/>
    </reaction>
</comment>
<dbReference type="STRING" id="764103.G7E7L5"/>
<feature type="domain" description="U-box" evidence="12">
    <location>
        <begin position="1036"/>
        <end position="1110"/>
    </location>
</feature>
<evidence type="ECO:0000256" key="6">
    <source>
        <dbReference type="ARBA" id="ARBA00012483"/>
    </source>
</evidence>
<dbReference type="Gene3D" id="3.30.40.10">
    <property type="entry name" value="Zinc/RING finger domain, C3HC4 (zinc finger)"/>
    <property type="match status" value="1"/>
</dbReference>
<keyword evidence="7" id="KW-0963">Cytoplasm</keyword>
<dbReference type="Proteomes" id="UP000009131">
    <property type="component" value="Unassembled WGS sequence"/>
</dbReference>
<dbReference type="InterPro" id="IPR013083">
    <property type="entry name" value="Znf_RING/FYVE/PHD"/>
</dbReference>
<dbReference type="InterPro" id="IPR003613">
    <property type="entry name" value="Ubox_domain"/>
</dbReference>
<dbReference type="InParanoid" id="G7E7L5"/>
<dbReference type="PANTHER" id="PTHR13931">
    <property type="entry name" value="UBIQUITINATION FACTOR E4"/>
    <property type="match status" value="1"/>
</dbReference>
<reference evidence="13 14" key="2">
    <citation type="journal article" date="2012" name="Open Biol.">
        <title>Characteristics of nucleosomes and linker DNA regions on the genome of the basidiomycete Mixia osmundae revealed by mono- and dinucleosome mapping.</title>
        <authorList>
            <person name="Nishida H."/>
            <person name="Kondo S."/>
            <person name="Matsumoto T."/>
            <person name="Suzuki Y."/>
            <person name="Yoshikawa H."/>
            <person name="Taylor T.D."/>
            <person name="Sugiyama J."/>
        </authorList>
    </citation>
    <scope>NUCLEOTIDE SEQUENCE [LARGE SCALE GENOMIC DNA]</scope>
    <source>
        <strain evidence="14">CBS 9802 / IAM 14324 / JCM 22182 / KY 12970</strain>
    </source>
</reference>
<name>G7E7L5_MIXOS</name>
<evidence type="ECO:0000256" key="11">
    <source>
        <dbReference type="SAM" id="MobiDB-lite"/>
    </source>
</evidence>
<comment type="subcellular location">
    <subcellularLocation>
        <location evidence="3">Cytoplasm</location>
    </subcellularLocation>
    <subcellularLocation>
        <location evidence="2">Nucleus</location>
    </subcellularLocation>
</comment>
<keyword evidence="14" id="KW-1185">Reference proteome</keyword>
<dbReference type="Pfam" id="PF04564">
    <property type="entry name" value="U-box"/>
    <property type="match status" value="1"/>
</dbReference>
<dbReference type="FunFam" id="3.30.40.10:FF:000055">
    <property type="entry name" value="Ubiquitin conjugation factor e4 a"/>
    <property type="match status" value="1"/>
</dbReference>
<dbReference type="HOGENOM" id="CLU_003224_2_1_1"/>
<evidence type="ECO:0000256" key="10">
    <source>
        <dbReference type="ARBA" id="ARBA00023242"/>
    </source>
</evidence>
<dbReference type="eggNOG" id="KOG2042">
    <property type="taxonomic scope" value="Eukaryota"/>
</dbReference>
<feature type="region of interest" description="Disordered" evidence="11">
    <location>
        <begin position="24"/>
        <end position="104"/>
    </location>
</feature>
<evidence type="ECO:0000313" key="13">
    <source>
        <dbReference type="EMBL" id="GAA98825.1"/>
    </source>
</evidence>
<dbReference type="PANTHER" id="PTHR13931:SF2">
    <property type="entry name" value="UBIQUITIN CONJUGATION FACTOR E4 B"/>
    <property type="match status" value="1"/>
</dbReference>
<dbReference type="InterPro" id="IPR045132">
    <property type="entry name" value="UBE4"/>
</dbReference>
<comment type="similarity">
    <text evidence="5">Belongs to the ubiquitin conjugation factor E4 family.</text>
</comment>
<accession>G7E7L5</accession>
<dbReference type="GO" id="GO:0034450">
    <property type="term" value="F:ubiquitin-ubiquitin ligase activity"/>
    <property type="evidence" value="ECO:0007669"/>
    <property type="project" value="InterPro"/>
</dbReference>
<dbReference type="GO" id="GO:0036503">
    <property type="term" value="P:ERAD pathway"/>
    <property type="evidence" value="ECO:0007669"/>
    <property type="project" value="InterPro"/>
</dbReference>
<dbReference type="AlphaFoldDB" id="G7E7L5"/>
<evidence type="ECO:0000256" key="2">
    <source>
        <dbReference type="ARBA" id="ARBA00004123"/>
    </source>
</evidence>
<feature type="compositionally biased region" description="Low complexity" evidence="11">
    <location>
        <begin position="24"/>
        <end position="37"/>
    </location>
</feature>
<evidence type="ECO:0000256" key="3">
    <source>
        <dbReference type="ARBA" id="ARBA00004496"/>
    </source>
</evidence>
<evidence type="ECO:0000256" key="8">
    <source>
        <dbReference type="ARBA" id="ARBA00022679"/>
    </source>
</evidence>
<dbReference type="OMA" id="FKMLPEY"/>
<dbReference type="GO" id="GO:0000209">
    <property type="term" value="P:protein polyubiquitination"/>
    <property type="evidence" value="ECO:0007669"/>
    <property type="project" value="TreeGrafter"/>
</dbReference>
<evidence type="ECO:0000259" key="12">
    <source>
        <dbReference type="PROSITE" id="PS51698"/>
    </source>
</evidence>
<dbReference type="OrthoDB" id="20295at2759"/>